<dbReference type="Pfam" id="PF00583">
    <property type="entry name" value="Acetyltransf_1"/>
    <property type="match status" value="1"/>
</dbReference>
<protein>
    <submittedName>
        <fullName evidence="6">GNAT family N-acetyltransferase</fullName>
    </submittedName>
</protein>
<proteinExistence type="inferred from homology"/>
<dbReference type="SUPFAM" id="SSF51735">
    <property type="entry name" value="NAD(P)-binding Rossmann-fold domains"/>
    <property type="match status" value="1"/>
</dbReference>
<evidence type="ECO:0000313" key="6">
    <source>
        <dbReference type="EMBL" id="AVR96998.1"/>
    </source>
</evidence>
<dbReference type="InterPro" id="IPR003781">
    <property type="entry name" value="CoA-bd"/>
</dbReference>
<dbReference type="Pfam" id="PF19045">
    <property type="entry name" value="Ligase_CoA_2"/>
    <property type="match status" value="1"/>
</dbReference>
<evidence type="ECO:0000256" key="3">
    <source>
        <dbReference type="ARBA" id="ARBA00022840"/>
    </source>
</evidence>
<feature type="domain" description="N-acetyltransferase" evidence="5">
    <location>
        <begin position="714"/>
        <end position="868"/>
    </location>
</feature>
<dbReference type="Gene3D" id="3.40.630.30">
    <property type="match status" value="1"/>
</dbReference>
<dbReference type="KEGG" id="masz:C9I28_16080"/>
<dbReference type="AlphaFoldDB" id="A0A2R4CBX5"/>
<dbReference type="GO" id="GO:0016747">
    <property type="term" value="F:acyltransferase activity, transferring groups other than amino-acyl groups"/>
    <property type="evidence" value="ECO:0007669"/>
    <property type="project" value="InterPro"/>
</dbReference>
<keyword evidence="7" id="KW-1185">Reference proteome</keyword>
<dbReference type="Proteomes" id="UP000240505">
    <property type="component" value="Chromosome"/>
</dbReference>
<comment type="similarity">
    <text evidence="4">In the N-terminal section; belongs to the acetate CoA ligase alpha subunit family.</text>
</comment>
<dbReference type="InterPro" id="IPR036291">
    <property type="entry name" value="NAD(P)-bd_dom_sf"/>
</dbReference>
<keyword evidence="3" id="KW-0067">ATP-binding</keyword>
<accession>A0A2R4CBX5</accession>
<reference evidence="6 7" key="1">
    <citation type="submission" date="2018-03" db="EMBL/GenBank/DDBJ databases">
        <title>Massilia armeniaca sp. nov., isolated from desert soil.</title>
        <authorList>
            <person name="Huang H."/>
            <person name="Ren M."/>
        </authorList>
    </citation>
    <scope>NUCLEOTIDE SEQUENCE [LARGE SCALE GENOMIC DNA]</scope>
    <source>
        <strain evidence="6 7">ZMN-3</strain>
    </source>
</reference>
<dbReference type="InterPro" id="IPR016181">
    <property type="entry name" value="Acyl_CoA_acyltransferase"/>
</dbReference>
<keyword evidence="1" id="KW-0436">Ligase</keyword>
<sequence>MTIRNLQHLFQPRSIAVIGASARAHSVGATVYANVLEGGFHGTIYAVNPKYDTLAGRPVHRDIDSLPQAPDLAVICTPAATVPGLVARLGALGTRAAIVLSAGLDAAGADGVTLRQAALDAARPYLLRILGPNCLDLLVPGIGLNASFAPSAALPGRLAFVSQSGALVTTVLDGAHARGIGFSTFVSLGDGSDVDAGDVLDYLAGDPGTDAILLYVEGVRQARKFMSAARSAARAKPTLIVKAGRYAEAAHAAFSHTGALAGADLVYDAALRRAGMLRVLTTEELFDAVAVLARPRPLHGARLAIVTNGGGAGVMATDALVGGGGTLAPLSEQTIAALSAVLPHTWSHGNPVDIIGDAPPDRYRDALAVLQAAPEVDAILLLHAPTAIVPSAAVASHVLPLLRSATRPVLTAWLGGDSVAPARRLCLEAGLPVFDTPEAAVQGFLQLLQYRRNQELLMQVPAPLAGAAADRAAARAIVAGLLARGCLQVGEADGKALAAAAGIGYPVAVKLLSPDITHKSDVGGVVLDLEDAAALGAALADIGRRVARARPSARIDGYTVQQMVRRPGAVELIVGITTDPVFGPVVLFGQGGVAVEVTADQAVALPPLNRVLAADLVGRTRVARLLAGYRDRPAADLDALGDALVRIGQMAADLPELAELDINPLLADSRGVVALDARLRLAPVAVGTDPLERLAILPYPDALETTAAWDGASLVIRPIRPEDGPAHQAFFAALSAEDIHFRLFAQLRELSPAQLARFTQIDYAREMAFIASRVDAAGRAETVGVARVVGDPDNVAGEFAVTIRSDIKGRGLGRLLMRHLIDYCRARGLVELVGTVLPDNVRMLALGQALGFQARRQDDVVVLRLPLRPV</sequence>
<dbReference type="PANTHER" id="PTHR43334:SF1">
    <property type="entry name" value="3-HYDROXYPROPIONATE--COA LIGASE [ADP-FORMING]"/>
    <property type="match status" value="1"/>
</dbReference>
<dbReference type="InterPro" id="IPR013815">
    <property type="entry name" value="ATP_grasp_subdomain_1"/>
</dbReference>
<dbReference type="Pfam" id="PF13380">
    <property type="entry name" value="CoA_binding_2"/>
    <property type="match status" value="1"/>
</dbReference>
<dbReference type="FunFam" id="3.30.1490.20:FF:000020">
    <property type="entry name" value="Protein lysine acetyltransferase"/>
    <property type="match status" value="1"/>
</dbReference>
<evidence type="ECO:0000256" key="1">
    <source>
        <dbReference type="ARBA" id="ARBA00022598"/>
    </source>
</evidence>
<dbReference type="OrthoDB" id="9807426at2"/>
<gene>
    <name evidence="6" type="ORF">C9I28_16080</name>
</gene>
<dbReference type="InterPro" id="IPR051538">
    <property type="entry name" value="Acyl-CoA_Synth/Transferase"/>
</dbReference>
<dbReference type="SUPFAM" id="SSF52210">
    <property type="entry name" value="Succinyl-CoA synthetase domains"/>
    <property type="match status" value="2"/>
</dbReference>
<dbReference type="InterPro" id="IPR016102">
    <property type="entry name" value="Succinyl-CoA_synth-like"/>
</dbReference>
<dbReference type="PROSITE" id="PS51186">
    <property type="entry name" value="GNAT"/>
    <property type="match status" value="1"/>
</dbReference>
<evidence type="ECO:0000259" key="5">
    <source>
        <dbReference type="PROSITE" id="PS51186"/>
    </source>
</evidence>
<dbReference type="Gene3D" id="3.40.50.261">
    <property type="entry name" value="Succinyl-CoA synthetase domains"/>
    <property type="match status" value="2"/>
</dbReference>
<dbReference type="Gene3D" id="3.30.470.20">
    <property type="entry name" value="ATP-grasp fold, B domain"/>
    <property type="match status" value="1"/>
</dbReference>
<evidence type="ECO:0000256" key="4">
    <source>
        <dbReference type="ARBA" id="ARBA00060888"/>
    </source>
</evidence>
<dbReference type="InterPro" id="IPR043938">
    <property type="entry name" value="Ligase_CoA_dom"/>
</dbReference>
<dbReference type="SUPFAM" id="SSF55729">
    <property type="entry name" value="Acyl-CoA N-acyltransferases (Nat)"/>
    <property type="match status" value="1"/>
</dbReference>
<dbReference type="Pfam" id="PF13549">
    <property type="entry name" value="ATP-grasp_5"/>
    <property type="match status" value="1"/>
</dbReference>
<dbReference type="Gene3D" id="3.40.50.720">
    <property type="entry name" value="NAD(P)-binding Rossmann-like Domain"/>
    <property type="match status" value="1"/>
</dbReference>
<name>A0A2R4CBX5_9BURK</name>
<organism evidence="6 7">
    <name type="scientific">Pseudoduganella armeniaca</name>
    <dbReference type="NCBI Taxonomy" id="2072590"/>
    <lineage>
        <taxon>Bacteria</taxon>
        <taxon>Pseudomonadati</taxon>
        <taxon>Pseudomonadota</taxon>
        <taxon>Betaproteobacteria</taxon>
        <taxon>Burkholderiales</taxon>
        <taxon>Oxalobacteraceae</taxon>
        <taxon>Telluria group</taxon>
        <taxon>Pseudoduganella</taxon>
    </lineage>
</organism>
<dbReference type="GO" id="GO:0005524">
    <property type="term" value="F:ATP binding"/>
    <property type="evidence" value="ECO:0007669"/>
    <property type="project" value="UniProtKB-KW"/>
</dbReference>
<dbReference type="CDD" id="cd04301">
    <property type="entry name" value="NAT_SF"/>
    <property type="match status" value="1"/>
</dbReference>
<dbReference type="EMBL" id="CP028324">
    <property type="protein sequence ID" value="AVR96998.1"/>
    <property type="molecule type" value="Genomic_DNA"/>
</dbReference>
<dbReference type="InterPro" id="IPR032875">
    <property type="entry name" value="Succ_CoA_lig_flav_dom"/>
</dbReference>
<evidence type="ECO:0000256" key="2">
    <source>
        <dbReference type="ARBA" id="ARBA00022741"/>
    </source>
</evidence>
<keyword evidence="6" id="KW-0808">Transferase</keyword>
<dbReference type="Pfam" id="PF13607">
    <property type="entry name" value="Succ_CoA_lig"/>
    <property type="match status" value="1"/>
</dbReference>
<dbReference type="SUPFAM" id="SSF56059">
    <property type="entry name" value="Glutathione synthetase ATP-binding domain-like"/>
    <property type="match status" value="1"/>
</dbReference>
<dbReference type="RefSeq" id="WP_107142347.1">
    <property type="nucleotide sequence ID" value="NZ_CP028324.1"/>
</dbReference>
<dbReference type="GO" id="GO:0043758">
    <property type="term" value="F:acetate-CoA ligase (ADP-forming) activity"/>
    <property type="evidence" value="ECO:0007669"/>
    <property type="project" value="InterPro"/>
</dbReference>
<evidence type="ECO:0000313" key="7">
    <source>
        <dbReference type="Proteomes" id="UP000240505"/>
    </source>
</evidence>
<dbReference type="PANTHER" id="PTHR43334">
    <property type="entry name" value="ACETATE--COA LIGASE [ADP-FORMING]"/>
    <property type="match status" value="1"/>
</dbReference>
<dbReference type="SMART" id="SM00881">
    <property type="entry name" value="CoA_binding"/>
    <property type="match status" value="1"/>
</dbReference>
<dbReference type="Gene3D" id="3.30.1490.20">
    <property type="entry name" value="ATP-grasp fold, A domain"/>
    <property type="match status" value="1"/>
</dbReference>
<dbReference type="InterPro" id="IPR000182">
    <property type="entry name" value="GNAT_dom"/>
</dbReference>
<keyword evidence="2" id="KW-0547">Nucleotide-binding</keyword>